<dbReference type="GO" id="GO:0046872">
    <property type="term" value="F:metal ion binding"/>
    <property type="evidence" value="ECO:0007669"/>
    <property type="project" value="UniProtKB-KW"/>
</dbReference>
<feature type="binding site" evidence="8">
    <location>
        <position position="211"/>
    </location>
    <ligand>
        <name>Zn(2+)</name>
        <dbReference type="ChEBI" id="CHEBI:29105"/>
    </ligand>
</feature>
<evidence type="ECO:0000256" key="4">
    <source>
        <dbReference type="ARBA" id="ARBA00023277"/>
    </source>
</evidence>
<evidence type="ECO:0000259" key="9">
    <source>
        <dbReference type="Pfam" id="PF01979"/>
    </source>
</evidence>
<dbReference type="InterPro" id="IPR011059">
    <property type="entry name" value="Metal-dep_hydrolase_composite"/>
</dbReference>
<evidence type="ECO:0000256" key="7">
    <source>
        <dbReference type="PIRSR" id="PIRSR038994-2"/>
    </source>
</evidence>
<dbReference type="PANTHER" id="PTHR11113">
    <property type="entry name" value="N-ACETYLGLUCOSAMINE-6-PHOSPHATE DEACETYLASE"/>
    <property type="match status" value="1"/>
</dbReference>
<evidence type="ECO:0000256" key="2">
    <source>
        <dbReference type="ARBA" id="ARBA00022723"/>
    </source>
</evidence>
<feature type="binding site" evidence="7">
    <location>
        <position position="222"/>
    </location>
    <ligand>
        <name>substrate</name>
    </ligand>
</feature>
<sequence length="378" mass="41364">MRIQSTRVWLNEQFVPAQLVFDNGKITAIESYDAQKADVDYGDKRILPGLIDIHCHGYNGLDCNYATREGLLNWIEYLPQDGVTSFLATTSTAPESNLLESFALISTIMDEDHRGAKIQGIHVEGPQISHEFKGAHNPYLIQKPDVDQFDRYQKAAEGKIKMICIAPEKDDDHALIRYCVSQGVKVAMGHTGAKFDECAKAIEDGADSFTHTFNGMLGLHHREPGTAGAAMFFEDIYAELIADGVHVHPAVASVLGRVKGKDKLILVTDSVSIKGLKPGFYHMKGRDVTVGEDGCGRLPNGKLAGSSNRMNVMVGNLIEMMKLPLATAINAATINPAKRMGFARKGLIETGFDADLCVLNDDYSVAQTWVLGEAMLHE</sequence>
<evidence type="ECO:0000256" key="6">
    <source>
        <dbReference type="PIRSR" id="PIRSR038994-1"/>
    </source>
</evidence>
<name>A0A412G3M1_9FIRM</name>
<organism evidence="10 11">
    <name type="scientific">Holdemania filiformis</name>
    <dbReference type="NCBI Taxonomy" id="61171"/>
    <lineage>
        <taxon>Bacteria</taxon>
        <taxon>Bacillati</taxon>
        <taxon>Bacillota</taxon>
        <taxon>Erysipelotrichia</taxon>
        <taxon>Erysipelotrichales</taxon>
        <taxon>Erysipelotrichaceae</taxon>
        <taxon>Holdemania</taxon>
    </lineage>
</organism>
<dbReference type="PANTHER" id="PTHR11113:SF14">
    <property type="entry name" value="N-ACETYLGLUCOSAMINE-6-PHOSPHATE DEACETYLASE"/>
    <property type="match status" value="1"/>
</dbReference>
<feature type="binding site" evidence="7">
    <location>
        <begin position="303"/>
        <end position="305"/>
    </location>
    <ligand>
        <name>substrate</name>
    </ligand>
</feature>
<keyword evidence="3 5" id="KW-0378">Hydrolase</keyword>
<proteinExistence type="inferred from homology"/>
<gene>
    <name evidence="10" type="primary">nagA</name>
    <name evidence="10" type="ORF">DWY25_06525</name>
</gene>
<dbReference type="SUPFAM" id="SSF51338">
    <property type="entry name" value="Composite domain of metallo-dependent hydrolases"/>
    <property type="match status" value="1"/>
</dbReference>
<reference evidence="10 11" key="1">
    <citation type="submission" date="2018-08" db="EMBL/GenBank/DDBJ databases">
        <title>A genome reference for cultivated species of the human gut microbiota.</title>
        <authorList>
            <person name="Zou Y."/>
            <person name="Xue W."/>
            <person name="Luo G."/>
        </authorList>
    </citation>
    <scope>NUCLEOTIDE SEQUENCE [LARGE SCALE GENOMIC DNA]</scope>
    <source>
        <strain evidence="10 11">AF24-29</strain>
    </source>
</reference>
<comment type="similarity">
    <text evidence="1 5">Belongs to the metallo-dependent hydrolases superfamily. NagA family.</text>
</comment>
<dbReference type="EC" id="3.5.1.25" evidence="10"/>
<dbReference type="Gene3D" id="2.30.40.10">
    <property type="entry name" value="Urease, subunit C, domain 1"/>
    <property type="match status" value="1"/>
</dbReference>
<evidence type="ECO:0000313" key="10">
    <source>
        <dbReference type="EMBL" id="RGR75064.1"/>
    </source>
</evidence>
<dbReference type="InterPro" id="IPR032466">
    <property type="entry name" value="Metal_Hydrolase"/>
</dbReference>
<feature type="binding site" evidence="7">
    <location>
        <position position="135"/>
    </location>
    <ligand>
        <name>substrate</name>
    </ligand>
</feature>
<evidence type="ECO:0000256" key="3">
    <source>
        <dbReference type="ARBA" id="ARBA00022801"/>
    </source>
</evidence>
<dbReference type="GO" id="GO:0008448">
    <property type="term" value="F:N-acetylglucosamine-6-phosphate deacetylase activity"/>
    <property type="evidence" value="ECO:0007669"/>
    <property type="project" value="UniProtKB-EC"/>
</dbReference>
<feature type="binding site" evidence="8">
    <location>
        <position position="190"/>
    </location>
    <ligand>
        <name>Zn(2+)</name>
        <dbReference type="ChEBI" id="CHEBI:29105"/>
    </ligand>
</feature>
<dbReference type="AlphaFoldDB" id="A0A412G3M1"/>
<comment type="cofactor">
    <cofactor evidence="8">
        <name>a divalent metal cation</name>
        <dbReference type="ChEBI" id="CHEBI:60240"/>
    </cofactor>
    <text evidence="8">Binds 1 divalent metal cation per subunit.</text>
</comment>
<dbReference type="InterPro" id="IPR006680">
    <property type="entry name" value="Amidohydro-rel"/>
</dbReference>
<evidence type="ECO:0000256" key="5">
    <source>
        <dbReference type="PIRNR" id="PIRNR038994"/>
    </source>
</evidence>
<accession>A0A412G3M1</accession>
<feature type="domain" description="Amidohydrolase-related" evidence="9">
    <location>
        <begin position="46"/>
        <end position="374"/>
    </location>
</feature>
<dbReference type="RefSeq" id="WP_117894556.1">
    <property type="nucleotide sequence ID" value="NZ_CABJCV010000006.1"/>
</dbReference>
<dbReference type="CDD" id="cd00854">
    <property type="entry name" value="NagA"/>
    <property type="match status" value="1"/>
</dbReference>
<dbReference type="Proteomes" id="UP000284178">
    <property type="component" value="Unassembled WGS sequence"/>
</dbReference>
<evidence type="ECO:0000256" key="8">
    <source>
        <dbReference type="PIRSR" id="PIRSR038994-3"/>
    </source>
</evidence>
<dbReference type="NCBIfam" id="TIGR00221">
    <property type="entry name" value="nagA"/>
    <property type="match status" value="1"/>
</dbReference>
<dbReference type="EMBL" id="QRUP01000006">
    <property type="protein sequence ID" value="RGR75064.1"/>
    <property type="molecule type" value="Genomic_DNA"/>
</dbReference>
<feature type="binding site" evidence="7">
    <location>
        <begin position="214"/>
        <end position="215"/>
    </location>
    <ligand>
        <name>substrate</name>
    </ligand>
</feature>
<dbReference type="SUPFAM" id="SSF51556">
    <property type="entry name" value="Metallo-dependent hydrolases"/>
    <property type="match status" value="1"/>
</dbReference>
<feature type="binding site" evidence="8">
    <location>
        <position position="124"/>
    </location>
    <ligand>
        <name>Zn(2+)</name>
        <dbReference type="ChEBI" id="CHEBI:29105"/>
    </ligand>
</feature>
<dbReference type="GeneID" id="83015059"/>
<evidence type="ECO:0000313" key="11">
    <source>
        <dbReference type="Proteomes" id="UP000284178"/>
    </source>
</evidence>
<keyword evidence="11" id="KW-1185">Reference proteome</keyword>
<dbReference type="Pfam" id="PF01979">
    <property type="entry name" value="Amidohydro_1"/>
    <property type="match status" value="1"/>
</dbReference>
<dbReference type="GO" id="GO:0006046">
    <property type="term" value="P:N-acetylglucosamine catabolic process"/>
    <property type="evidence" value="ECO:0007669"/>
    <property type="project" value="TreeGrafter"/>
</dbReference>
<keyword evidence="2 8" id="KW-0479">Metal-binding</keyword>
<dbReference type="PIRSF" id="PIRSF038994">
    <property type="entry name" value="NagA"/>
    <property type="match status" value="1"/>
</dbReference>
<dbReference type="Gene3D" id="3.20.20.140">
    <property type="entry name" value="Metal-dependent hydrolases"/>
    <property type="match status" value="1"/>
</dbReference>
<feature type="active site" description="Proton donor/acceptor" evidence="6">
    <location>
        <position position="269"/>
    </location>
</feature>
<dbReference type="InterPro" id="IPR003764">
    <property type="entry name" value="GlcNAc_6-P_deAcase"/>
</dbReference>
<feature type="binding site" evidence="7">
    <location>
        <position position="246"/>
    </location>
    <ligand>
        <name>substrate</name>
    </ligand>
</feature>
<protein>
    <submittedName>
        <fullName evidence="10">N-acetylglucosamine-6-phosphate deacetylase</fullName>
        <ecNumber evidence="10">3.5.1.25</ecNumber>
    </submittedName>
</protein>
<evidence type="ECO:0000256" key="1">
    <source>
        <dbReference type="ARBA" id="ARBA00010716"/>
    </source>
</evidence>
<comment type="caution">
    <text evidence="10">The sequence shown here is derived from an EMBL/GenBank/DDBJ whole genome shotgun (WGS) entry which is preliminary data.</text>
</comment>
<keyword evidence="4 5" id="KW-0119">Carbohydrate metabolism</keyword>